<evidence type="ECO:0000313" key="9">
    <source>
        <dbReference type="Proteomes" id="UP000588647"/>
    </source>
</evidence>
<dbReference type="PANTHER" id="PTHR32322:SF18">
    <property type="entry name" value="S-ADENOSYLMETHIONINE_S-ADENOSYLHOMOCYSTEINE TRANSPORTER"/>
    <property type="match status" value="1"/>
</dbReference>
<keyword evidence="3 6" id="KW-0812">Transmembrane</keyword>
<feature type="transmembrane region" description="Helical" evidence="6">
    <location>
        <begin position="251"/>
        <end position="269"/>
    </location>
</feature>
<evidence type="ECO:0000256" key="6">
    <source>
        <dbReference type="SAM" id="Phobius"/>
    </source>
</evidence>
<feature type="domain" description="EamA" evidence="7">
    <location>
        <begin position="156"/>
        <end position="289"/>
    </location>
</feature>
<feature type="transmembrane region" description="Helical" evidence="6">
    <location>
        <begin position="156"/>
        <end position="175"/>
    </location>
</feature>
<dbReference type="InterPro" id="IPR050638">
    <property type="entry name" value="AA-Vitamin_Transporters"/>
</dbReference>
<reference evidence="8 9" key="1">
    <citation type="submission" date="2020-08" db="EMBL/GenBank/DDBJ databases">
        <title>Genomic Encyclopedia of Type Strains, Phase IV (KMG-IV): sequencing the most valuable type-strain genomes for metagenomic binning, comparative biology and taxonomic classification.</title>
        <authorList>
            <person name="Goeker M."/>
        </authorList>
    </citation>
    <scope>NUCLEOTIDE SEQUENCE [LARGE SCALE GENOMIC DNA]</scope>
    <source>
        <strain evidence="8 9">DSM 103570</strain>
    </source>
</reference>
<proteinExistence type="predicted"/>
<evidence type="ECO:0000256" key="3">
    <source>
        <dbReference type="ARBA" id="ARBA00022692"/>
    </source>
</evidence>
<dbReference type="SUPFAM" id="SSF103481">
    <property type="entry name" value="Multidrug resistance efflux transporter EmrE"/>
    <property type="match status" value="2"/>
</dbReference>
<comment type="caution">
    <text evidence="8">The sequence shown here is derived from an EMBL/GenBank/DDBJ whole genome shotgun (WGS) entry which is preliminary data.</text>
</comment>
<dbReference type="Pfam" id="PF00892">
    <property type="entry name" value="EamA"/>
    <property type="match status" value="2"/>
</dbReference>
<dbReference type="AlphaFoldDB" id="A0A7W6HFL7"/>
<dbReference type="InterPro" id="IPR037185">
    <property type="entry name" value="EmrE-like"/>
</dbReference>
<dbReference type="Proteomes" id="UP000588647">
    <property type="component" value="Unassembled WGS sequence"/>
</dbReference>
<gene>
    <name evidence="8" type="ORF">GGR03_003121</name>
</gene>
<feature type="transmembrane region" description="Helical" evidence="6">
    <location>
        <begin position="221"/>
        <end position="239"/>
    </location>
</feature>
<comment type="subcellular location">
    <subcellularLocation>
        <location evidence="1">Cell membrane</location>
        <topology evidence="1">Multi-pass membrane protein</topology>
    </subcellularLocation>
</comment>
<evidence type="ECO:0000256" key="4">
    <source>
        <dbReference type="ARBA" id="ARBA00022989"/>
    </source>
</evidence>
<dbReference type="PANTHER" id="PTHR32322">
    <property type="entry name" value="INNER MEMBRANE TRANSPORTER"/>
    <property type="match status" value="1"/>
</dbReference>
<sequence>MTRFVTHPYAILAVVALFWGGNAIAGKLAVGHVSPMLLTLLRWAFACLIMTPLAFRDVHREWPTIRRHLPFLFLLGAVGFTLFNAIFYLAVTYTSAINATIEQSAMPLVVFAANYLLFRTGVTIFQLLGFSLTLIGVLVTAAHGDLATLLTLDLNRGDAMIIVAVLIYGGYTVALRFKPDINWRSTIYVLSLAALVTSIPLALAEWAMGHAQAPDVQGLSAALYTAIFPGLVAQILYIRGVTMIGPNRANLFINLVPIFGAMLAVGIVGEELHSYHLAALAFVLAGISLAELGAPRDGRPADREPAPR</sequence>
<keyword evidence="5 6" id="KW-0472">Membrane</keyword>
<name>A0A7W6HFL7_9HYPH</name>
<evidence type="ECO:0000256" key="2">
    <source>
        <dbReference type="ARBA" id="ARBA00022475"/>
    </source>
</evidence>
<accession>A0A7W6HFL7</accession>
<organism evidence="8 9">
    <name type="scientific">Aurantimonas endophytica</name>
    <dbReference type="NCBI Taxonomy" id="1522175"/>
    <lineage>
        <taxon>Bacteria</taxon>
        <taxon>Pseudomonadati</taxon>
        <taxon>Pseudomonadota</taxon>
        <taxon>Alphaproteobacteria</taxon>
        <taxon>Hyphomicrobiales</taxon>
        <taxon>Aurantimonadaceae</taxon>
        <taxon>Aurantimonas</taxon>
    </lineage>
</organism>
<keyword evidence="4 6" id="KW-1133">Transmembrane helix</keyword>
<dbReference type="InterPro" id="IPR000620">
    <property type="entry name" value="EamA_dom"/>
</dbReference>
<evidence type="ECO:0000256" key="1">
    <source>
        <dbReference type="ARBA" id="ARBA00004651"/>
    </source>
</evidence>
<protein>
    <submittedName>
        <fullName evidence="8">Drug/metabolite transporter (DMT)-like permease</fullName>
    </submittedName>
</protein>
<evidence type="ECO:0000313" key="8">
    <source>
        <dbReference type="EMBL" id="MBB4004033.1"/>
    </source>
</evidence>
<feature type="transmembrane region" description="Helical" evidence="6">
    <location>
        <begin position="275"/>
        <end position="294"/>
    </location>
</feature>
<feature type="transmembrane region" description="Helical" evidence="6">
    <location>
        <begin position="71"/>
        <end position="91"/>
    </location>
</feature>
<evidence type="ECO:0000259" key="7">
    <source>
        <dbReference type="Pfam" id="PF00892"/>
    </source>
</evidence>
<keyword evidence="9" id="KW-1185">Reference proteome</keyword>
<keyword evidence="2" id="KW-1003">Cell membrane</keyword>
<feature type="transmembrane region" description="Helical" evidence="6">
    <location>
        <begin position="187"/>
        <end position="209"/>
    </location>
</feature>
<dbReference type="RefSeq" id="WP_183209597.1">
    <property type="nucleotide sequence ID" value="NZ_JAAAMM010000004.1"/>
</dbReference>
<dbReference type="GO" id="GO:0005886">
    <property type="term" value="C:plasma membrane"/>
    <property type="evidence" value="ECO:0007669"/>
    <property type="project" value="UniProtKB-SubCell"/>
</dbReference>
<feature type="domain" description="EamA" evidence="7">
    <location>
        <begin position="11"/>
        <end position="140"/>
    </location>
</feature>
<feature type="transmembrane region" description="Helical" evidence="6">
    <location>
        <begin position="124"/>
        <end position="144"/>
    </location>
</feature>
<feature type="transmembrane region" description="Helical" evidence="6">
    <location>
        <begin position="41"/>
        <end position="59"/>
    </location>
</feature>
<dbReference type="EMBL" id="JACIEM010000004">
    <property type="protein sequence ID" value="MBB4004033.1"/>
    <property type="molecule type" value="Genomic_DNA"/>
</dbReference>
<evidence type="ECO:0000256" key="5">
    <source>
        <dbReference type="ARBA" id="ARBA00023136"/>
    </source>
</evidence>